<evidence type="ECO:0000256" key="3">
    <source>
        <dbReference type="ARBA" id="ARBA00022679"/>
    </source>
</evidence>
<dbReference type="Proteomes" id="UP000267164">
    <property type="component" value="Chromosome"/>
</dbReference>
<dbReference type="PANTHER" id="PTHR43775">
    <property type="entry name" value="FATTY ACID SYNTHASE"/>
    <property type="match status" value="1"/>
</dbReference>
<gene>
    <name evidence="7" type="ORF">D7D52_28035</name>
</gene>
<dbReference type="GO" id="GO:0005886">
    <property type="term" value="C:plasma membrane"/>
    <property type="evidence" value="ECO:0007669"/>
    <property type="project" value="TreeGrafter"/>
</dbReference>
<dbReference type="PROSITE" id="PS50075">
    <property type="entry name" value="CARRIER"/>
    <property type="match status" value="1"/>
</dbReference>
<dbReference type="SUPFAM" id="SSF51735">
    <property type="entry name" value="NAD(P)-binding Rossmann-fold domains"/>
    <property type="match status" value="2"/>
</dbReference>
<dbReference type="CDD" id="cd05274">
    <property type="entry name" value="KR_FAS_SDR_x"/>
    <property type="match status" value="1"/>
</dbReference>
<dbReference type="RefSeq" id="WP_120741112.1">
    <property type="nucleotide sequence ID" value="NZ_CP032568.1"/>
</dbReference>
<dbReference type="InterPro" id="IPR036736">
    <property type="entry name" value="ACP-like_sf"/>
</dbReference>
<dbReference type="AlphaFoldDB" id="A0A386ZHK3"/>
<dbReference type="Gene3D" id="3.30.70.3290">
    <property type="match status" value="1"/>
</dbReference>
<reference evidence="7 8" key="1">
    <citation type="submission" date="2018-09" db="EMBL/GenBank/DDBJ databases">
        <title>Nocardia yunnanensis sp. nov., an actinomycete isolated from a soil sample.</title>
        <authorList>
            <person name="Zhang J."/>
        </authorList>
    </citation>
    <scope>NUCLEOTIDE SEQUENCE [LARGE SCALE GENOMIC DNA]</scope>
    <source>
        <strain evidence="7 8">CFHS0054</strain>
    </source>
</reference>
<dbReference type="Gene3D" id="3.40.50.720">
    <property type="entry name" value="NAD(P)-binding Rossmann-like Domain"/>
    <property type="match status" value="1"/>
</dbReference>
<dbReference type="OrthoDB" id="9778690at2"/>
<dbReference type="SMART" id="SM00823">
    <property type="entry name" value="PKS_PP"/>
    <property type="match status" value="1"/>
</dbReference>
<evidence type="ECO:0000256" key="5">
    <source>
        <dbReference type="SAM" id="MobiDB-lite"/>
    </source>
</evidence>
<dbReference type="InterPro" id="IPR014043">
    <property type="entry name" value="Acyl_transferase_dom"/>
</dbReference>
<dbReference type="SMART" id="SM00827">
    <property type="entry name" value="PKS_AT"/>
    <property type="match status" value="1"/>
</dbReference>
<keyword evidence="2" id="KW-0597">Phosphoprotein</keyword>
<evidence type="ECO:0000259" key="6">
    <source>
        <dbReference type="PROSITE" id="PS50075"/>
    </source>
</evidence>
<proteinExistence type="predicted"/>
<dbReference type="InterPro" id="IPR016035">
    <property type="entry name" value="Acyl_Trfase/lysoPLipase"/>
</dbReference>
<evidence type="ECO:0000256" key="2">
    <source>
        <dbReference type="ARBA" id="ARBA00022553"/>
    </source>
</evidence>
<keyword evidence="4" id="KW-0511">Multifunctional enzyme</keyword>
<dbReference type="NCBIfam" id="NF037941">
    <property type="entry name" value="PKS_NbtC"/>
    <property type="match status" value="1"/>
</dbReference>
<dbReference type="InterPro" id="IPR036291">
    <property type="entry name" value="NAD(P)-bd_dom_sf"/>
</dbReference>
<dbReference type="InterPro" id="IPR050091">
    <property type="entry name" value="PKS_NRPS_Biosynth_Enz"/>
</dbReference>
<dbReference type="Pfam" id="PF00550">
    <property type="entry name" value="PP-binding"/>
    <property type="match status" value="1"/>
</dbReference>
<dbReference type="GO" id="GO:0071770">
    <property type="term" value="P:DIM/DIP cell wall layer assembly"/>
    <property type="evidence" value="ECO:0007669"/>
    <property type="project" value="TreeGrafter"/>
</dbReference>
<dbReference type="Pfam" id="PF08659">
    <property type="entry name" value="KR"/>
    <property type="match status" value="1"/>
</dbReference>
<accession>A0A386ZHK3</accession>
<dbReference type="InterPro" id="IPR020806">
    <property type="entry name" value="PKS_PP-bd"/>
</dbReference>
<dbReference type="SUPFAM" id="SSF52151">
    <property type="entry name" value="FabD/lysophospholipase-like"/>
    <property type="match status" value="1"/>
</dbReference>
<dbReference type="Pfam" id="PF22621">
    <property type="entry name" value="CurL-like_PKS_C"/>
    <property type="match status" value="1"/>
</dbReference>
<dbReference type="GO" id="GO:0004312">
    <property type="term" value="F:fatty acid synthase activity"/>
    <property type="evidence" value="ECO:0007669"/>
    <property type="project" value="TreeGrafter"/>
</dbReference>
<organism evidence="7 8">
    <name type="scientific">Nocardia yunnanensis</name>
    <dbReference type="NCBI Taxonomy" id="2382165"/>
    <lineage>
        <taxon>Bacteria</taxon>
        <taxon>Bacillati</taxon>
        <taxon>Actinomycetota</taxon>
        <taxon>Actinomycetes</taxon>
        <taxon>Mycobacteriales</taxon>
        <taxon>Nocardiaceae</taxon>
        <taxon>Nocardia</taxon>
    </lineage>
</organism>
<protein>
    <submittedName>
        <fullName evidence="7">SDR family NAD(P)-dependent oxidoreductase</fullName>
    </submittedName>
</protein>
<dbReference type="GO" id="GO:0031177">
    <property type="term" value="F:phosphopantetheine binding"/>
    <property type="evidence" value="ECO:0007669"/>
    <property type="project" value="InterPro"/>
</dbReference>
<dbReference type="InterPro" id="IPR006162">
    <property type="entry name" value="Ppantetheine_attach_site"/>
</dbReference>
<dbReference type="GO" id="GO:0006633">
    <property type="term" value="P:fatty acid biosynthetic process"/>
    <property type="evidence" value="ECO:0007669"/>
    <property type="project" value="TreeGrafter"/>
</dbReference>
<dbReference type="Gene3D" id="3.40.366.10">
    <property type="entry name" value="Malonyl-Coenzyme A Acyl Carrier Protein, domain 2"/>
    <property type="match status" value="1"/>
</dbReference>
<dbReference type="InterPro" id="IPR001227">
    <property type="entry name" value="Ac_transferase_dom_sf"/>
</dbReference>
<evidence type="ECO:0000313" key="8">
    <source>
        <dbReference type="Proteomes" id="UP000267164"/>
    </source>
</evidence>
<dbReference type="Gene3D" id="1.10.1200.10">
    <property type="entry name" value="ACP-like"/>
    <property type="match status" value="1"/>
</dbReference>
<evidence type="ECO:0000313" key="7">
    <source>
        <dbReference type="EMBL" id="AYF77017.1"/>
    </source>
</evidence>
<dbReference type="PROSITE" id="PS00012">
    <property type="entry name" value="PHOSPHOPANTETHEINE"/>
    <property type="match status" value="1"/>
</dbReference>
<feature type="region of interest" description="Disordered" evidence="5">
    <location>
        <begin position="467"/>
        <end position="491"/>
    </location>
</feature>
<dbReference type="SUPFAM" id="SSF55048">
    <property type="entry name" value="Probable ACP-binding domain of malonyl-CoA ACP transacylase"/>
    <property type="match status" value="1"/>
</dbReference>
<dbReference type="EMBL" id="CP032568">
    <property type="protein sequence ID" value="AYF77017.1"/>
    <property type="molecule type" value="Genomic_DNA"/>
</dbReference>
<keyword evidence="1" id="KW-0596">Phosphopantetheine</keyword>
<dbReference type="InterPro" id="IPR016036">
    <property type="entry name" value="Malonyl_transacylase_ACP-bd"/>
</dbReference>
<dbReference type="Pfam" id="PF00698">
    <property type="entry name" value="Acyl_transf_1"/>
    <property type="match status" value="1"/>
</dbReference>
<dbReference type="SUPFAM" id="SSF47336">
    <property type="entry name" value="ACP-like"/>
    <property type="match status" value="1"/>
</dbReference>
<sequence length="1053" mass="110668">MPDYRLPDGSTPIPLSADTPDALAREAAALAAYLEQRPGVSPDEVADMLIRTRGARRHRMVAMVGDHAQLVEALRAVAAGRPHPAVVRADGAAAARRIAYVFPGQGSQRPGMGLLYYRNSPVFRATVDECDAVFRELHGISPLAYLLHEAGEVDEGVAIVQPALFMQMLGLAAMWRAVGVEPDVTVGHSQGEIAAAVVSGVISLADGVRVVTLRANLVASLERANDWTGQWAMAVLGVDRDECEALLARNSGWAELAVVNSAHVLAVSGERPAVAELVATLTAQGKFAKEIRVEYPAHTSFVSTFRADLEGTLRDTLDHPEFLPTAIDCLGATLGEAVTPDLPVAEYWYWNLRNRVRFDLAVAAAAARDVDLFVEIADHPALLLAMQETLSGIAPPRPFHTIGTSRRSARDLREFTRNLAQIAVHHADFTWSALRADDTIRLPLLDFPNTQTNPKKLWAPFDYARQATDPETPAGSGQVRISAPASAATDREPIHAVPQRLREQWIRLEKRKLVPPRTLAILDHTGAATELAAAITQAAARHGASVAAAASDPACDTAVILLPAPTGGAEESAPACLPADLAARVARAAAFVGDRDWLPDLSGIRDVWLATTGGEPVLEGEAPDLVHAAAQAAFRCLASEHPGIAFRHVDLAAGQALPAAAKAVISAVHTAGEPELAARDGKLYAKRLVLDAAESSTVDPASEVADVPFGAEQLAQVVIVGGTGQLGLDLCAEFARRGAGRITLVSRSGGSGEAAARLRSIAESGVAVQVERCDVTDESAVRALAAVLPAPVTLLVHAAVDYAAAAAEPSPETVATAAESKVLAFDRLVRLLPLAPDARVLACSSLSAVIGGRGHAVYAAVNRMLDVAAMRLRANGIAAAAIQWGLWRSVGVDHDEALARISGTGLLPMDPVAAITGGFTAPGNRLVVAAEWPTLRSLFALFGLDPLFAELPDEPPAAIVAAGAPVTAHAAPESAVAMPTPDVAEQVRDALRFVMGMEPDETIDGSMPLVALGLDSLQALDLRKRIESDLRRDLPVTAILGGASLDDVVSLLG</sequence>
<keyword evidence="8" id="KW-1185">Reference proteome</keyword>
<name>A0A386ZHK3_9NOCA</name>
<feature type="domain" description="Carrier" evidence="6">
    <location>
        <begin position="981"/>
        <end position="1053"/>
    </location>
</feature>
<dbReference type="InterPro" id="IPR057326">
    <property type="entry name" value="KR_dom"/>
</dbReference>
<evidence type="ECO:0000256" key="1">
    <source>
        <dbReference type="ARBA" id="ARBA00022450"/>
    </source>
</evidence>
<evidence type="ECO:0000256" key="4">
    <source>
        <dbReference type="ARBA" id="ARBA00023268"/>
    </source>
</evidence>
<dbReference type="InterPro" id="IPR009081">
    <property type="entry name" value="PP-bd_ACP"/>
</dbReference>
<dbReference type="GO" id="GO:0005737">
    <property type="term" value="C:cytoplasm"/>
    <property type="evidence" value="ECO:0007669"/>
    <property type="project" value="TreeGrafter"/>
</dbReference>
<dbReference type="KEGG" id="nyu:D7D52_28035"/>
<dbReference type="SMART" id="SM00822">
    <property type="entry name" value="PKS_KR"/>
    <property type="match status" value="1"/>
</dbReference>
<keyword evidence="3" id="KW-0808">Transferase</keyword>
<dbReference type="PANTHER" id="PTHR43775:SF37">
    <property type="entry name" value="SI:DKEY-61P9.11"/>
    <property type="match status" value="1"/>
</dbReference>
<dbReference type="InterPro" id="IPR013968">
    <property type="entry name" value="PKS_KR"/>
</dbReference>